<dbReference type="STRING" id="540747.SAMN04488031_111147"/>
<protein>
    <submittedName>
        <fullName evidence="4">Mg-chelatase subunit ChlD</fullName>
    </submittedName>
</protein>
<proteinExistence type="predicted"/>
<dbReference type="PATRIC" id="fig|540747.5.peg.3403"/>
<feature type="chain" id="PRO_5010437278" evidence="1">
    <location>
        <begin position="24"/>
        <end position="1020"/>
    </location>
</feature>
<gene>
    <name evidence="4" type="ORF">RIdsm_00539</name>
    <name evidence="3" type="ORF">XM52_25235</name>
</gene>
<feature type="signal peptide" evidence="1">
    <location>
        <begin position="1"/>
        <end position="23"/>
    </location>
</feature>
<keyword evidence="1" id="KW-0732">Signal</keyword>
<dbReference type="InterPro" id="IPR002035">
    <property type="entry name" value="VWF_A"/>
</dbReference>
<dbReference type="RefSeq" id="WP_057820830.1">
    <property type="nucleotide sequence ID" value="NZ_CP031598.1"/>
</dbReference>
<evidence type="ECO:0000256" key="1">
    <source>
        <dbReference type="SAM" id="SignalP"/>
    </source>
</evidence>
<evidence type="ECO:0000313" key="5">
    <source>
        <dbReference type="Proteomes" id="UP000051401"/>
    </source>
</evidence>
<accession>A0A0T5P1T1</accession>
<organism evidence="3 5">
    <name type="scientific">Roseovarius indicus</name>
    <dbReference type="NCBI Taxonomy" id="540747"/>
    <lineage>
        <taxon>Bacteria</taxon>
        <taxon>Pseudomonadati</taxon>
        <taxon>Pseudomonadota</taxon>
        <taxon>Alphaproteobacteria</taxon>
        <taxon>Rhodobacterales</taxon>
        <taxon>Roseobacteraceae</taxon>
        <taxon>Roseovarius</taxon>
    </lineage>
</organism>
<dbReference type="SUPFAM" id="SSF53300">
    <property type="entry name" value="vWA-like"/>
    <property type="match status" value="1"/>
</dbReference>
<feature type="domain" description="VWFA" evidence="2">
    <location>
        <begin position="26"/>
        <end position="205"/>
    </location>
</feature>
<dbReference type="Pfam" id="PF00092">
    <property type="entry name" value="VWA"/>
    <property type="match status" value="1"/>
</dbReference>
<dbReference type="EMBL" id="LAXI01000027">
    <property type="protein sequence ID" value="KRS15113.1"/>
    <property type="molecule type" value="Genomic_DNA"/>
</dbReference>
<evidence type="ECO:0000313" key="4">
    <source>
        <dbReference type="EMBL" id="QEW24756.1"/>
    </source>
</evidence>
<dbReference type="AlphaFoldDB" id="A0A0T5P1T1"/>
<sequence length="1020" mass="108621">MSSFFRKAILAAGLSFAATTASAQENVMVVFDGSNSMWGQIEGVAKIEIARDVMDTLLGDWTENREVGLMAYGHRRRGDCGDIETLVQPGAATRDSILEQVKGITPTGKTPLTDAVERAATELAYTDRPATVVLISDGLESCERDPCELARALEQGGVGFTAHVVGFGLGADQDDTSLSCIAEETGGTYIQASNAEELKSAMSSVSTAVAESTPEPEPEPALPDVTVTGPGTAVGGSIIEVTWEPTAAQGDFLTVVPAGTASGDYGPTQGVNEDMTVAFTLPADQGMYEIRYIHDDSDTVLGTDALEITKPEVVLTGPDMVLIGEDFTIGWSPTINPGDVVTIVPVGADTGNYEGYVTVRDRSEGSLNAPADPGMYELRYILKVDNRTVATRPIEVTEPEVTLSVPDTALAGSKFTVGWTGTVNRQDYITVVPAGTAEGEFGNYFVVRDKTENDLQAAAETGLYEVRYVLREGNKTLASAPIEITAPEVTVTAPETATTGSKFPVSWTGAVNGNDYVTIVPAGTAEGEFGNYIVVRDKTEHTLQAPAETGMYEVRYVLREGNKTLATTPIEITPPTVTVTAPETATTGSKFPVSWTGTVNGNDYVTIVPTGTAEGEFGNYIVVRDRTENQLQAPADTGMYEVRYVLREGGKTLASTPIEVTTPEVTVDAPDTAQTGERFLVSWTGTVDAGDYINIVPAGTEEGEFGNYVTVRDDTEKELQAPAETGMYEVRYVLREGGRTLASDMMEIVAPEVSVTAPEMALAGSAIRVSWTGTVAAGDYIAIVPAGAEDGEFGNYFTVRDDTEKDLRAPSSPGLYEIRYILREGSKTLATRPIEITEPEVTVSGPSEVRATDTLKVSWTGAVDPGDYVALAPMGSGDDDFSNYFTIRQNTEKDMTAPETPGMYELRYILREGGRVLARQPIEVLDADAALNSGAELTAPDTASAGSTIEVGWSVDATSADQRITIAAADQAIFTWIEAVKITGEPPVSLTLPDEPGSYELRFLDVSNQAVLARKVITVE</sequence>
<keyword evidence="5" id="KW-1185">Reference proteome</keyword>
<evidence type="ECO:0000259" key="2">
    <source>
        <dbReference type="PROSITE" id="PS50234"/>
    </source>
</evidence>
<dbReference type="InterPro" id="IPR036465">
    <property type="entry name" value="vWFA_dom_sf"/>
</dbReference>
<dbReference type="PROSITE" id="PS50234">
    <property type="entry name" value="VWFA"/>
    <property type="match status" value="1"/>
</dbReference>
<dbReference type="KEGG" id="rid:RIdsm_00539"/>
<dbReference type="Gene3D" id="3.40.50.410">
    <property type="entry name" value="von Willebrand factor, type A domain"/>
    <property type="match status" value="1"/>
</dbReference>
<reference evidence="4 6" key="2">
    <citation type="submission" date="2018-08" db="EMBL/GenBank/DDBJ databases">
        <title>Genetic Globetrotter - A new plasmid hitch-hiking vast phylogenetic and geographic distances.</title>
        <authorList>
            <person name="Vollmers J."/>
            <person name="Petersen J."/>
        </authorList>
    </citation>
    <scope>NUCLEOTIDE SEQUENCE [LARGE SCALE GENOMIC DNA]</scope>
    <source>
        <strain evidence="4 6">DSM 26383</strain>
    </source>
</reference>
<reference evidence="3 5" key="1">
    <citation type="submission" date="2015-04" db="EMBL/GenBank/DDBJ databases">
        <title>The draft genome sequence of Roseovarius indicus B108T.</title>
        <authorList>
            <person name="Li G."/>
            <person name="Lai Q."/>
            <person name="Shao Z."/>
            <person name="Yan P."/>
        </authorList>
    </citation>
    <scope>NUCLEOTIDE SEQUENCE [LARGE SCALE GENOMIC DNA]</scope>
    <source>
        <strain evidence="3 5">B108</strain>
    </source>
</reference>
<dbReference type="Proteomes" id="UP000325785">
    <property type="component" value="Chromosome"/>
</dbReference>
<name>A0A0T5P1T1_9RHOB</name>
<dbReference type="SMART" id="SM00327">
    <property type="entry name" value="VWA"/>
    <property type="match status" value="1"/>
</dbReference>
<evidence type="ECO:0000313" key="3">
    <source>
        <dbReference type="EMBL" id="KRS15113.1"/>
    </source>
</evidence>
<dbReference type="EMBL" id="CP031598">
    <property type="protein sequence ID" value="QEW24756.1"/>
    <property type="molecule type" value="Genomic_DNA"/>
</dbReference>
<dbReference type="Proteomes" id="UP000051401">
    <property type="component" value="Unassembled WGS sequence"/>
</dbReference>
<evidence type="ECO:0000313" key="6">
    <source>
        <dbReference type="Proteomes" id="UP000325785"/>
    </source>
</evidence>